<dbReference type="PANTHER" id="PTHR42899">
    <property type="entry name" value="SPERMATOGENESIS-ASSOCIATED PROTEIN 20"/>
    <property type="match status" value="1"/>
</dbReference>
<dbReference type="Pfam" id="PF07221">
    <property type="entry name" value="GlcNAc_2-epim"/>
    <property type="match status" value="1"/>
</dbReference>
<reference evidence="2 3" key="1">
    <citation type="submission" date="2018-06" db="EMBL/GenBank/DDBJ databases">
        <title>Genomic Encyclopedia of Archaeal and Bacterial Type Strains, Phase II (KMG-II): from individual species to whole genera.</title>
        <authorList>
            <person name="Goeker M."/>
        </authorList>
    </citation>
    <scope>NUCLEOTIDE SEQUENCE [LARGE SCALE GENOMIC DNA]</scope>
    <source>
        <strain evidence="2 3">DSM 23241</strain>
    </source>
</reference>
<dbReference type="Gene3D" id="1.50.10.20">
    <property type="match status" value="2"/>
</dbReference>
<gene>
    <name evidence="2" type="ORF">LX80_01699</name>
</gene>
<sequence length="680" mass="77865">MQHTNRLIHESSPYLLQHAHNPVNWYPWGEEALQLAKEKNLPILVSIGYSSCHWCHVMEKESFESADIAAIMNAYFVNIKVDREERPDLDHIYMDAVQTLTGSGGWPLNVFLTPDTKPFFGGTYFPPERAHNRMSWKEVLLAVHKAFTEQRDAVEQQAQQLTQHIKAANDFGLSTESVSAETNETIQAIEANILQTADTKWGGFGRAPKFPQTMVIRTLLRIYYHTHSEKALKQALLSIDKMVQGGIYDQIAGGFARYSTDTEWLVPHFEKMLYDNALLVELLAEAYQITHKSIYRQAMVNTIEWMEENLMDAKGGFYSAWDADSEGVEGKYYVWKKAEIEALLGEDAPIFCQFYGVTQSGNWEYGHNILWIKEPLEVFAEKNNLSVELLAQILEKGKQKLLAARSKRVKPGLDNKILPGWNALMIQALAKAYAATGIEAFKNRAIETMQVLENKFKHEQQWLHQPNTQRQALPAFLDDMAFVIQAYIALQEITGDASYLNKAELLSEQVMQDYSDEENLFFYFTSKLQQNVLVRKKELYDGATPSGNAVMAANLLYLASILDKPEWARRSRKMTASLMKPIVNYPTSFGYWALVVLQQSFPIKEVVFTGEEAQNFITPFLKNYIPDKIFQVSQNFKEGFPLLEGKDFNCKSTFYVCENYSCQKPEINFGNFFSQFQLNH</sequence>
<evidence type="ECO:0000313" key="2">
    <source>
        <dbReference type="EMBL" id="PZX62219.1"/>
    </source>
</evidence>
<dbReference type="GO" id="GO:0005975">
    <property type="term" value="P:carbohydrate metabolic process"/>
    <property type="evidence" value="ECO:0007669"/>
    <property type="project" value="InterPro"/>
</dbReference>
<proteinExistence type="predicted"/>
<dbReference type="CDD" id="cd02955">
    <property type="entry name" value="SSP411"/>
    <property type="match status" value="1"/>
</dbReference>
<feature type="domain" description="Spermatogenesis-associated protein 20-like TRX" evidence="1">
    <location>
        <begin position="4"/>
        <end position="165"/>
    </location>
</feature>
<keyword evidence="3" id="KW-1185">Reference proteome</keyword>
<dbReference type="InterPro" id="IPR010819">
    <property type="entry name" value="AGE/CE"/>
</dbReference>
<dbReference type="Gene3D" id="3.40.30.10">
    <property type="entry name" value="Glutaredoxin"/>
    <property type="match status" value="1"/>
</dbReference>
<accession>A0A2W7S5J3</accession>
<dbReference type="PANTHER" id="PTHR42899:SF1">
    <property type="entry name" value="SPERMATOGENESIS-ASSOCIATED PROTEIN 20"/>
    <property type="match status" value="1"/>
</dbReference>
<dbReference type="Proteomes" id="UP000249720">
    <property type="component" value="Unassembled WGS sequence"/>
</dbReference>
<dbReference type="RefSeq" id="WP_111295260.1">
    <property type="nucleotide sequence ID" value="NZ_QKZV01000005.1"/>
</dbReference>
<dbReference type="SUPFAM" id="SSF52833">
    <property type="entry name" value="Thioredoxin-like"/>
    <property type="match status" value="1"/>
</dbReference>
<dbReference type="PIRSF" id="PIRSF006402">
    <property type="entry name" value="UCP006402_thioredoxin"/>
    <property type="match status" value="1"/>
</dbReference>
<organism evidence="2 3">
    <name type="scientific">Hydrotalea sandarakina</name>
    <dbReference type="NCBI Taxonomy" id="1004304"/>
    <lineage>
        <taxon>Bacteria</taxon>
        <taxon>Pseudomonadati</taxon>
        <taxon>Bacteroidota</taxon>
        <taxon>Chitinophagia</taxon>
        <taxon>Chitinophagales</taxon>
        <taxon>Chitinophagaceae</taxon>
        <taxon>Hydrotalea</taxon>
    </lineage>
</organism>
<dbReference type="InterPro" id="IPR004879">
    <property type="entry name" value="Ssp411-like_TRX"/>
</dbReference>
<dbReference type="InterPro" id="IPR008928">
    <property type="entry name" value="6-hairpin_glycosidase_sf"/>
</dbReference>
<dbReference type="AlphaFoldDB" id="A0A2W7S5J3"/>
<dbReference type="InterPro" id="IPR036249">
    <property type="entry name" value="Thioredoxin-like_sf"/>
</dbReference>
<dbReference type="EMBL" id="QKZV01000005">
    <property type="protein sequence ID" value="PZX62219.1"/>
    <property type="molecule type" value="Genomic_DNA"/>
</dbReference>
<dbReference type="InterPro" id="IPR024705">
    <property type="entry name" value="Ssp411"/>
</dbReference>
<dbReference type="GO" id="GO:0016853">
    <property type="term" value="F:isomerase activity"/>
    <property type="evidence" value="ECO:0007669"/>
    <property type="project" value="InterPro"/>
</dbReference>
<name>A0A2W7S5J3_9BACT</name>
<evidence type="ECO:0000259" key="1">
    <source>
        <dbReference type="Pfam" id="PF03190"/>
    </source>
</evidence>
<comment type="caution">
    <text evidence="2">The sequence shown here is derived from an EMBL/GenBank/DDBJ whole genome shotgun (WGS) entry which is preliminary data.</text>
</comment>
<dbReference type="OrthoDB" id="9762614at2"/>
<evidence type="ECO:0000313" key="3">
    <source>
        <dbReference type="Proteomes" id="UP000249720"/>
    </source>
</evidence>
<dbReference type="Pfam" id="PF03190">
    <property type="entry name" value="Thioredox_DsbH"/>
    <property type="match status" value="1"/>
</dbReference>
<protein>
    <recommendedName>
        <fullName evidence="1">Spermatogenesis-associated protein 20-like TRX domain-containing protein</fullName>
    </recommendedName>
</protein>
<dbReference type="SUPFAM" id="SSF48208">
    <property type="entry name" value="Six-hairpin glycosidases"/>
    <property type="match status" value="1"/>
</dbReference>